<gene>
    <name evidence="2" type="ORF">ACFSKO_14805</name>
</gene>
<evidence type="ECO:0000259" key="1">
    <source>
        <dbReference type="Pfam" id="PF03417"/>
    </source>
</evidence>
<dbReference type="InterPro" id="IPR005079">
    <property type="entry name" value="Peptidase_C45_hydrolase"/>
</dbReference>
<sequence>MCTIGAIFLSKDEYFLFKNKDFSRPDYTDRIKSTDKIWGAEGLETFSADTNVEDIYSGLSIGANKHGLLVADSHVQITSPKASNYDILVETALNQGHDIETALLALNSRISNYPSWWGNLILADRTGTAAVEIRDSNLMVERNPSRITRTNHQHLHGSKDGLENNNSNSYGRYEWITKGLKHAQTLDALKSILASHDTKTAHGAPTGICNHTYSQTVCSYILHAKLGIVTLHSLQGQPCLHSPYSKQTLFAS</sequence>
<comment type="caution">
    <text evidence="2">The sequence shown here is derived from an EMBL/GenBank/DDBJ whole genome shotgun (WGS) entry which is preliminary data.</text>
</comment>
<organism evidence="2 3">
    <name type="scientific">Kiloniella antarctica</name>
    <dbReference type="NCBI Taxonomy" id="1550907"/>
    <lineage>
        <taxon>Bacteria</taxon>
        <taxon>Pseudomonadati</taxon>
        <taxon>Pseudomonadota</taxon>
        <taxon>Alphaproteobacteria</taxon>
        <taxon>Rhodospirillales</taxon>
        <taxon>Kiloniellaceae</taxon>
        <taxon>Kiloniella</taxon>
    </lineage>
</organism>
<evidence type="ECO:0000313" key="2">
    <source>
        <dbReference type="EMBL" id="MFD2206896.1"/>
    </source>
</evidence>
<dbReference type="Pfam" id="PF03417">
    <property type="entry name" value="AAT"/>
    <property type="match status" value="1"/>
</dbReference>
<dbReference type="EMBL" id="JBHUII010000008">
    <property type="protein sequence ID" value="MFD2206896.1"/>
    <property type="molecule type" value="Genomic_DNA"/>
</dbReference>
<reference evidence="3" key="1">
    <citation type="journal article" date="2019" name="Int. J. Syst. Evol. Microbiol.">
        <title>The Global Catalogue of Microorganisms (GCM) 10K type strain sequencing project: providing services to taxonomists for standard genome sequencing and annotation.</title>
        <authorList>
            <consortium name="The Broad Institute Genomics Platform"/>
            <consortium name="The Broad Institute Genome Sequencing Center for Infectious Disease"/>
            <person name="Wu L."/>
            <person name="Ma J."/>
        </authorList>
    </citation>
    <scope>NUCLEOTIDE SEQUENCE [LARGE SCALE GENOMIC DNA]</scope>
    <source>
        <strain evidence="3">CGMCC 4.7192</strain>
    </source>
</reference>
<accession>A0ABW5BPY0</accession>
<feature type="domain" description="Peptidase C45 hydrolase" evidence="1">
    <location>
        <begin position="11"/>
        <end position="186"/>
    </location>
</feature>
<dbReference type="GO" id="GO:0016787">
    <property type="term" value="F:hydrolase activity"/>
    <property type="evidence" value="ECO:0007669"/>
    <property type="project" value="UniProtKB-KW"/>
</dbReference>
<name>A0ABW5BPY0_9PROT</name>
<dbReference type="Proteomes" id="UP001597294">
    <property type="component" value="Unassembled WGS sequence"/>
</dbReference>
<dbReference type="Gene3D" id="3.60.60.10">
    <property type="entry name" value="Penicillin V Acylase, Chain A"/>
    <property type="match status" value="1"/>
</dbReference>
<keyword evidence="2" id="KW-0378">Hydrolase</keyword>
<proteinExistence type="predicted"/>
<evidence type="ECO:0000313" key="3">
    <source>
        <dbReference type="Proteomes" id="UP001597294"/>
    </source>
</evidence>
<keyword evidence="3" id="KW-1185">Reference proteome</keyword>
<dbReference type="RefSeq" id="WP_380252988.1">
    <property type="nucleotide sequence ID" value="NZ_JBHUII010000008.1"/>
</dbReference>
<protein>
    <submittedName>
        <fullName evidence="2">Carcinine hydrolase/isopenicillin-N N-acyltransferase family protein</fullName>
    </submittedName>
</protein>